<gene>
    <name evidence="12" type="ORF">Amon01_000408900</name>
</gene>
<comment type="caution">
    <text evidence="12">The sequence shown here is derived from an EMBL/GenBank/DDBJ whole genome shotgun (WGS) entry which is preliminary data.</text>
</comment>
<dbReference type="InterPro" id="IPR006329">
    <property type="entry name" value="AMPD"/>
</dbReference>
<evidence type="ECO:0000313" key="13">
    <source>
        <dbReference type="Proteomes" id="UP001165063"/>
    </source>
</evidence>
<dbReference type="GO" id="GO:0046033">
    <property type="term" value="P:AMP metabolic process"/>
    <property type="evidence" value="ECO:0007669"/>
    <property type="project" value="TreeGrafter"/>
</dbReference>
<evidence type="ECO:0000256" key="7">
    <source>
        <dbReference type="ARBA" id="ARBA00022833"/>
    </source>
</evidence>
<evidence type="ECO:0000256" key="8">
    <source>
        <dbReference type="ARBA" id="ARBA00023080"/>
    </source>
</evidence>
<keyword evidence="13" id="KW-1185">Reference proteome</keyword>
<dbReference type="Gene3D" id="4.10.800.20">
    <property type="match status" value="1"/>
</dbReference>
<dbReference type="PANTHER" id="PTHR11359:SF0">
    <property type="entry name" value="AMP DEAMINASE"/>
    <property type="match status" value="1"/>
</dbReference>
<dbReference type="Pfam" id="PF19326">
    <property type="entry name" value="AMP_deaminase"/>
    <property type="match status" value="1"/>
</dbReference>
<dbReference type="AlphaFoldDB" id="A0A9W7DGW5"/>
<dbReference type="Gene3D" id="3.20.20.140">
    <property type="entry name" value="Metal-dependent hydrolases"/>
    <property type="match status" value="1"/>
</dbReference>
<dbReference type="SUPFAM" id="SSF51556">
    <property type="entry name" value="Metallo-dependent hydrolases"/>
    <property type="match status" value="1"/>
</dbReference>
<feature type="compositionally biased region" description="Basic and acidic residues" evidence="11">
    <location>
        <begin position="35"/>
        <end position="47"/>
    </location>
</feature>
<dbReference type="GO" id="GO:0032264">
    <property type="term" value="P:IMP salvage"/>
    <property type="evidence" value="ECO:0007669"/>
    <property type="project" value="InterPro"/>
</dbReference>
<dbReference type="GO" id="GO:0005829">
    <property type="term" value="C:cytosol"/>
    <property type="evidence" value="ECO:0007669"/>
    <property type="project" value="TreeGrafter"/>
</dbReference>
<feature type="region of interest" description="Disordered" evidence="11">
    <location>
        <begin position="1"/>
        <end position="53"/>
    </location>
</feature>
<comment type="cofactor">
    <cofactor evidence="1">
        <name>Zn(2+)</name>
        <dbReference type="ChEBI" id="CHEBI:29105"/>
    </cofactor>
</comment>
<dbReference type="PANTHER" id="PTHR11359">
    <property type="entry name" value="AMP DEAMINASE"/>
    <property type="match status" value="1"/>
</dbReference>
<dbReference type="NCBIfam" id="TIGR01429">
    <property type="entry name" value="AMP_deaminase"/>
    <property type="match status" value="1"/>
</dbReference>
<evidence type="ECO:0000256" key="11">
    <source>
        <dbReference type="SAM" id="MobiDB-lite"/>
    </source>
</evidence>
<evidence type="ECO:0000256" key="4">
    <source>
        <dbReference type="ARBA" id="ARBA00012775"/>
    </source>
</evidence>
<feature type="region of interest" description="Disordered" evidence="11">
    <location>
        <begin position="295"/>
        <end position="314"/>
    </location>
</feature>
<dbReference type="GO" id="GO:0003876">
    <property type="term" value="F:AMP deaminase activity"/>
    <property type="evidence" value="ECO:0007669"/>
    <property type="project" value="UniProtKB-EC"/>
</dbReference>
<protein>
    <recommendedName>
        <fullName evidence="9">AMP deaminase</fullName>
        <ecNumber evidence="4">3.5.4.6</ecNumber>
    </recommendedName>
    <alternativeName>
        <fullName evidence="10">Myoadenylate deaminase</fullName>
    </alternativeName>
</protein>
<dbReference type="EMBL" id="BSXU01001886">
    <property type="protein sequence ID" value="GMG32050.1"/>
    <property type="molecule type" value="Genomic_DNA"/>
</dbReference>
<evidence type="ECO:0000313" key="12">
    <source>
        <dbReference type="EMBL" id="GMG32050.1"/>
    </source>
</evidence>
<dbReference type="PROSITE" id="PS00485">
    <property type="entry name" value="A_DEAMINASE"/>
    <property type="match status" value="1"/>
</dbReference>
<comment type="similarity">
    <text evidence="3">Belongs to the metallo-dependent hydrolases superfamily. Adenosine and AMP deaminases family.</text>
</comment>
<evidence type="ECO:0000256" key="2">
    <source>
        <dbReference type="ARBA" id="ARBA00004955"/>
    </source>
</evidence>
<evidence type="ECO:0000256" key="3">
    <source>
        <dbReference type="ARBA" id="ARBA00006676"/>
    </source>
</evidence>
<feature type="compositionally biased region" description="Basic and acidic residues" evidence="11">
    <location>
        <begin position="298"/>
        <end position="308"/>
    </location>
</feature>
<dbReference type="GO" id="GO:0046872">
    <property type="term" value="F:metal ion binding"/>
    <property type="evidence" value="ECO:0007669"/>
    <property type="project" value="UniProtKB-KW"/>
</dbReference>
<dbReference type="EC" id="3.5.4.6" evidence="4"/>
<dbReference type="FunFam" id="3.20.20.140:FF:000035">
    <property type="entry name" value="Probable amp deaminase"/>
    <property type="match status" value="1"/>
</dbReference>
<reference evidence="12" key="1">
    <citation type="submission" date="2023-04" db="EMBL/GenBank/DDBJ databases">
        <title>Ambrosiozyma monospora NBRC 1965.</title>
        <authorList>
            <person name="Ichikawa N."/>
            <person name="Sato H."/>
            <person name="Tonouchi N."/>
        </authorList>
    </citation>
    <scope>NUCLEOTIDE SEQUENCE</scope>
    <source>
        <strain evidence="12">NBRC 1965</strain>
    </source>
</reference>
<dbReference type="CDD" id="cd01319">
    <property type="entry name" value="AMPD"/>
    <property type="match status" value="1"/>
</dbReference>
<proteinExistence type="inferred from homology"/>
<name>A0A9W7DGW5_AMBMO</name>
<evidence type="ECO:0000256" key="5">
    <source>
        <dbReference type="ARBA" id="ARBA00022723"/>
    </source>
</evidence>
<keyword evidence="8" id="KW-0546">Nucleotide metabolism</keyword>
<keyword evidence="6" id="KW-0378">Hydrolase</keyword>
<sequence length="890" mass="101697">MTPPPIDVSKPTAQTDGPQPQAPVHTGPQSQSSADRNDTTNCKKDPPHLNISDDEAFAPEEEEALDELVDHFEEFGTGGSMCTATPHYSLTEDRMLKDQDAKVRAFNVIASSPKASRSSSIGSQNQIHPQQFAHKSATVAEFLIPPPPPSAGLSNSFSTSFTSSSSNPIAIPNANANLNSPIAFPHISNSAVSSSGLGLSSPPQSSSSVHSGKFTYNATTHEMAPISSYASGAMPANAHYQSQLLMMKKFKMGNLLAHDHNPSAEAPSKELISIYKEVENCINIRKKYMDISLQKTSDNPKNKPDWKIYPDPPPPFWKKGETRRDLFHTPDTGDQNADNFSMDKCTIPEADPDIDFVLDEQGVYQIVNKDSKEKLVQIPTIRDYYLDLEQIVSIASDGPTKSFAFKRLEYLEAKWNLYFLLNEHEETSESKRNPHRDFYNVRKVDTHVHHSACMNQKHLLRFIKHKIRYDPDKKVIKRDGQVLTLKEVFESLNLTAYDLSIDTLDMHAHRDTFHRFDKFNLKYNPMGESRLREIFLKTDNFIKGEFLAEITREVFDDLESSKYQMAEYRISVYGRSIDEWDKLATWVVDNKLFSHNVRWLIQVPRLYDIYHRSGMVKSFSDILQNLFEPLFEVTRDPSSHPKLHVFLQRVIGFDSVDDESKADRRFHKKFPFPSKWDAEYNPPYSYYIYYLYANIASLNQWRQRRGFNTFVLRPHSGEAGDPEHLICAYLAAEGISHGILLRKLPFIQYLYYLNQIGIAMSPLSNNALFLTYDKNPFPSYFRRGLNVSLSTDDPLQFSYTREPLIEEYSVAAQIYKLSNVDMSELAYNSVKMSGFESQLKKHWLGTNFQEKGIAGNDVEKTNVPDIRVAYRNETLTVEHDLIERYAHFQD</sequence>
<evidence type="ECO:0000256" key="10">
    <source>
        <dbReference type="ARBA" id="ARBA00078830"/>
    </source>
</evidence>
<dbReference type="InterPro" id="IPR032466">
    <property type="entry name" value="Metal_Hydrolase"/>
</dbReference>
<dbReference type="FunFam" id="4.10.800.20:FF:000001">
    <property type="entry name" value="AMP deaminase"/>
    <property type="match status" value="1"/>
</dbReference>
<comment type="pathway">
    <text evidence="2">Purine metabolism; IMP biosynthesis via salvage pathway; IMP from AMP: step 1/1.</text>
</comment>
<keyword evidence="5" id="KW-0479">Metal-binding</keyword>
<accession>A0A9W7DGW5</accession>
<dbReference type="OrthoDB" id="1723809at2759"/>
<keyword evidence="7" id="KW-0862">Zinc</keyword>
<dbReference type="Proteomes" id="UP001165063">
    <property type="component" value="Unassembled WGS sequence"/>
</dbReference>
<evidence type="ECO:0000256" key="9">
    <source>
        <dbReference type="ARBA" id="ARBA00072037"/>
    </source>
</evidence>
<dbReference type="InterPro" id="IPR006650">
    <property type="entry name" value="A/AMP_deam_AS"/>
</dbReference>
<organism evidence="12 13">
    <name type="scientific">Ambrosiozyma monospora</name>
    <name type="common">Yeast</name>
    <name type="synonym">Endomycopsis monosporus</name>
    <dbReference type="NCBI Taxonomy" id="43982"/>
    <lineage>
        <taxon>Eukaryota</taxon>
        <taxon>Fungi</taxon>
        <taxon>Dikarya</taxon>
        <taxon>Ascomycota</taxon>
        <taxon>Saccharomycotina</taxon>
        <taxon>Pichiomycetes</taxon>
        <taxon>Pichiales</taxon>
        <taxon>Pichiaceae</taxon>
        <taxon>Ambrosiozyma</taxon>
    </lineage>
</organism>
<evidence type="ECO:0000256" key="1">
    <source>
        <dbReference type="ARBA" id="ARBA00001947"/>
    </source>
</evidence>
<evidence type="ECO:0000256" key="6">
    <source>
        <dbReference type="ARBA" id="ARBA00022801"/>
    </source>
</evidence>